<accession>A0ACB8B2B1</accession>
<sequence length="138" mass="16015">KAGSWLLLINRIDVLLDGMESRGCAHLNVMAAQFSFDPLWTHEEVDTYLRETVFPIPFRYVDSKEKGKHKPGESPPCQWQLINKEKGKYEMVYKDYPKGSHLMFYRGRDKCRTADADVIIGESYGNQSWMLQAESCYL</sequence>
<comment type="caution">
    <text evidence="1">The sequence shown here is derived from an EMBL/GenBank/DDBJ whole genome shotgun (WGS) entry which is preliminary data.</text>
</comment>
<evidence type="ECO:0000313" key="1">
    <source>
        <dbReference type="EMBL" id="KAH7919860.1"/>
    </source>
</evidence>
<organism evidence="1 2">
    <name type="scientific">Leucogyrophana mollusca</name>
    <dbReference type="NCBI Taxonomy" id="85980"/>
    <lineage>
        <taxon>Eukaryota</taxon>
        <taxon>Fungi</taxon>
        <taxon>Dikarya</taxon>
        <taxon>Basidiomycota</taxon>
        <taxon>Agaricomycotina</taxon>
        <taxon>Agaricomycetes</taxon>
        <taxon>Agaricomycetidae</taxon>
        <taxon>Boletales</taxon>
        <taxon>Boletales incertae sedis</taxon>
        <taxon>Leucogyrophana</taxon>
    </lineage>
</organism>
<reference evidence="1" key="1">
    <citation type="journal article" date="2021" name="New Phytol.">
        <title>Evolutionary innovations through gain and loss of genes in the ectomycorrhizal Boletales.</title>
        <authorList>
            <person name="Wu G."/>
            <person name="Miyauchi S."/>
            <person name="Morin E."/>
            <person name="Kuo A."/>
            <person name="Drula E."/>
            <person name="Varga T."/>
            <person name="Kohler A."/>
            <person name="Feng B."/>
            <person name="Cao Y."/>
            <person name="Lipzen A."/>
            <person name="Daum C."/>
            <person name="Hundley H."/>
            <person name="Pangilinan J."/>
            <person name="Johnson J."/>
            <person name="Barry K."/>
            <person name="LaButti K."/>
            <person name="Ng V."/>
            <person name="Ahrendt S."/>
            <person name="Min B."/>
            <person name="Choi I.G."/>
            <person name="Park H."/>
            <person name="Plett J.M."/>
            <person name="Magnuson J."/>
            <person name="Spatafora J.W."/>
            <person name="Nagy L.G."/>
            <person name="Henrissat B."/>
            <person name="Grigoriev I.V."/>
            <person name="Yang Z.L."/>
            <person name="Xu J."/>
            <person name="Martin F.M."/>
        </authorList>
    </citation>
    <scope>NUCLEOTIDE SEQUENCE</scope>
    <source>
        <strain evidence="1">KUC20120723A-06</strain>
    </source>
</reference>
<gene>
    <name evidence="1" type="ORF">BV22DRAFT_1022247</name>
</gene>
<name>A0ACB8B2B1_9AGAM</name>
<dbReference type="Proteomes" id="UP000790709">
    <property type="component" value="Unassembled WGS sequence"/>
</dbReference>
<feature type="non-terminal residue" evidence="1">
    <location>
        <position position="1"/>
    </location>
</feature>
<evidence type="ECO:0000313" key="2">
    <source>
        <dbReference type="Proteomes" id="UP000790709"/>
    </source>
</evidence>
<keyword evidence="2" id="KW-1185">Reference proteome</keyword>
<protein>
    <submittedName>
        <fullName evidence="1">Uncharacterized protein</fullName>
    </submittedName>
</protein>
<dbReference type="EMBL" id="MU266624">
    <property type="protein sequence ID" value="KAH7919860.1"/>
    <property type="molecule type" value="Genomic_DNA"/>
</dbReference>
<proteinExistence type="predicted"/>